<feature type="domain" description="ImpA N-terminal" evidence="1">
    <location>
        <begin position="13"/>
        <end position="134"/>
    </location>
</feature>
<dbReference type="OrthoDB" id="9771118at2"/>
<accession>A0A1E2UTP7</accession>
<organism evidence="2 3">
    <name type="scientific">Candidatus Thiodiazotropha endoloripes</name>
    <dbReference type="NCBI Taxonomy" id="1818881"/>
    <lineage>
        <taxon>Bacteria</taxon>
        <taxon>Pseudomonadati</taxon>
        <taxon>Pseudomonadota</taxon>
        <taxon>Gammaproteobacteria</taxon>
        <taxon>Chromatiales</taxon>
        <taxon>Sedimenticolaceae</taxon>
        <taxon>Candidatus Thiodiazotropha</taxon>
    </lineage>
</organism>
<dbReference type="Proteomes" id="UP000094849">
    <property type="component" value="Unassembled WGS sequence"/>
</dbReference>
<dbReference type="EMBL" id="LVJZ01000003">
    <property type="protein sequence ID" value="ODB97895.1"/>
    <property type="molecule type" value="Genomic_DNA"/>
</dbReference>
<protein>
    <recommendedName>
        <fullName evidence="1">ImpA N-terminal domain-containing protein</fullName>
    </recommendedName>
</protein>
<reference evidence="2 3" key="1">
    <citation type="submission" date="2016-03" db="EMBL/GenBank/DDBJ databases">
        <title>Chemosynthetic sulphur-oxidizing symbionts of marine invertebrate animals are capable of nitrogen fixation.</title>
        <authorList>
            <person name="Petersen J.M."/>
            <person name="Kemper A."/>
            <person name="Gruber-Vodicka H."/>
            <person name="Cardini U."/>
            <person name="Geest Mvander."/>
            <person name="Kleiner M."/>
            <person name="Bulgheresi S."/>
            <person name="Fussmann M."/>
            <person name="Herbold C."/>
            <person name="Seah B.K.B."/>
            <person name="Antony C.Paul."/>
            <person name="Liu D."/>
            <person name="Belitz A."/>
            <person name="Weber M."/>
        </authorList>
    </citation>
    <scope>NUCLEOTIDE SEQUENCE [LARGE SCALE GENOMIC DNA]</scope>
    <source>
        <strain evidence="2">G_D</strain>
    </source>
</reference>
<gene>
    <name evidence="2" type="ORF">A3196_14695</name>
</gene>
<dbReference type="AlphaFoldDB" id="A0A1E2UTP7"/>
<sequence>MTGTLDLDQLLSVVSDDEPAGSDLEYDPLFGEMERAAEGKEEQQFGDTIIPAEDPDWRELKKKSLEVASKSRDLRAAIHLTRALIHTDGFNGLADGLALVKGYLDGYWDSVHPQLDPDDDNDPTLRINTLINICDPFDYLAGINKIPVVSSTIMGKFSYRDIQLASGNLQTSEGDSQELSLDQIDAAFRESSDEDNQQTLDLITASAETVVGIESRLNELVGVDQAPNLSALVELLKEIANEVAQRCGLESASEASETAADGSVAAAQNQPAAPGTINNRDDVIKTLERITQYYEKNEPSSPIPLLLDRAKRLVKMDFYEIVQDLAPGGSSHFDFLWKQEDR</sequence>
<dbReference type="Pfam" id="PF06812">
    <property type="entry name" value="ImpA_N"/>
    <property type="match status" value="1"/>
</dbReference>
<evidence type="ECO:0000313" key="3">
    <source>
        <dbReference type="Proteomes" id="UP000094849"/>
    </source>
</evidence>
<dbReference type="STRING" id="1818881.A3196_14695"/>
<dbReference type="InterPro" id="IPR010657">
    <property type="entry name" value="ImpA_N"/>
</dbReference>
<keyword evidence="3" id="KW-1185">Reference proteome</keyword>
<proteinExistence type="predicted"/>
<name>A0A1E2UTP7_9GAMM</name>
<dbReference type="RefSeq" id="WP_069014493.1">
    <property type="nucleotide sequence ID" value="NZ_LVJW01000003.1"/>
</dbReference>
<dbReference type="InterPro" id="IPR017740">
    <property type="entry name" value="TssA-like"/>
</dbReference>
<evidence type="ECO:0000259" key="1">
    <source>
        <dbReference type="Pfam" id="PF06812"/>
    </source>
</evidence>
<dbReference type="NCBIfam" id="TIGR03363">
    <property type="entry name" value="VI_chp_8"/>
    <property type="match status" value="1"/>
</dbReference>
<dbReference type="PANTHER" id="PTHR37951:SF1">
    <property type="entry name" value="TYPE VI SECRETION SYSTEM COMPONENT TSSA1"/>
    <property type="match status" value="1"/>
</dbReference>
<dbReference type="PANTHER" id="PTHR37951">
    <property type="entry name" value="CYTOPLASMIC PROTEIN-RELATED"/>
    <property type="match status" value="1"/>
</dbReference>
<comment type="caution">
    <text evidence="2">The sequence shown here is derived from an EMBL/GenBank/DDBJ whole genome shotgun (WGS) entry which is preliminary data.</text>
</comment>
<evidence type="ECO:0000313" key="2">
    <source>
        <dbReference type="EMBL" id="ODB97895.1"/>
    </source>
</evidence>